<accession>A0ABD5CSC1</accession>
<dbReference type="AlphaFoldDB" id="A0ABD5CSC1"/>
<organism evidence="1 2">
    <name type="scientific">Paraburkholderia graminis</name>
    <dbReference type="NCBI Taxonomy" id="60548"/>
    <lineage>
        <taxon>Bacteria</taxon>
        <taxon>Pseudomonadati</taxon>
        <taxon>Pseudomonadota</taxon>
        <taxon>Betaproteobacteria</taxon>
        <taxon>Burkholderiales</taxon>
        <taxon>Burkholderiaceae</taxon>
        <taxon>Paraburkholderia</taxon>
    </lineage>
</organism>
<name>A0ABD5CSC1_9BURK</name>
<reference evidence="1 2" key="1">
    <citation type="submission" date="2023-08" db="EMBL/GenBank/DDBJ databases">
        <title>Genome sequencing of plant associated microbes to promote plant fitness in Sorghum bicolor and Oryza sativa.</title>
        <authorList>
            <person name="Coleman-Derr D."/>
        </authorList>
    </citation>
    <scope>NUCLEOTIDE SEQUENCE [LARGE SCALE GENOMIC DNA]</scope>
    <source>
        <strain evidence="1 2">SLBN-33</strain>
    </source>
</reference>
<evidence type="ECO:0000313" key="1">
    <source>
        <dbReference type="EMBL" id="MDR6208167.1"/>
    </source>
</evidence>
<evidence type="ECO:0000313" key="2">
    <source>
        <dbReference type="Proteomes" id="UP001245184"/>
    </source>
</evidence>
<gene>
    <name evidence="1" type="ORF">QF025_006968</name>
</gene>
<comment type="caution">
    <text evidence="1">The sequence shown here is derived from an EMBL/GenBank/DDBJ whole genome shotgun (WGS) entry which is preliminary data.</text>
</comment>
<sequence>MALYEMTGESLKAIDPKTFTELGLLERQNIQRALRTHIAAITPNVKTMVLAEEFGDWVGANRRIDLLCLDDQANLVVVELKRDDAAHMELQALRYAAMISTMRFEQAVEAHRRYLLSVGSNEDPAQAIRDFLDVDEGDAVAFSDNVRIVLASAEFSPELTTAVLWLNKQGLDLRCVQMRPHQIGDRVLLDIQQVIPLPQAEQYQVAVREKSLEQDAARVQDRDLTRYDLTVGDNSYPNLPKRRLMLGVVAEAIRQGMSISDIEGAADWRGTMFISTDGTLNGAQFADALGGKKLRYFTEDDELFHSAGRTYALSKMWGERTLEAIGNLLGRMPHPELVTYAPTSGIADEISYGHHVVRRRESGAIEVEKDGVPLLPVMPALRELAARLQVQHLNGSGNALNTRQLGKAVIDAIRDQ</sequence>
<dbReference type="Gene3D" id="3.40.1350.10">
    <property type="match status" value="1"/>
</dbReference>
<proteinExistence type="predicted"/>
<dbReference type="InterPro" id="IPR011856">
    <property type="entry name" value="tRNA_endonuc-like_dom_sf"/>
</dbReference>
<evidence type="ECO:0008006" key="3">
    <source>
        <dbReference type="Google" id="ProtNLM"/>
    </source>
</evidence>
<protein>
    <recommendedName>
        <fullName evidence="3">Endonuclease NucS</fullName>
    </recommendedName>
</protein>
<dbReference type="RefSeq" id="WP_310035642.1">
    <property type="nucleotide sequence ID" value="NZ_JAVIZN010000003.1"/>
</dbReference>
<dbReference type="EMBL" id="JAVIZN010000003">
    <property type="protein sequence ID" value="MDR6208167.1"/>
    <property type="molecule type" value="Genomic_DNA"/>
</dbReference>
<dbReference type="Proteomes" id="UP001245184">
    <property type="component" value="Unassembled WGS sequence"/>
</dbReference>